<proteinExistence type="predicted"/>
<protein>
    <submittedName>
        <fullName evidence="2">Uncharacterized protein</fullName>
    </submittedName>
</protein>
<feature type="region of interest" description="Disordered" evidence="1">
    <location>
        <begin position="1"/>
        <end position="118"/>
    </location>
</feature>
<evidence type="ECO:0000313" key="3">
    <source>
        <dbReference type="Proteomes" id="UP000054166"/>
    </source>
</evidence>
<reference evidence="2 3" key="1">
    <citation type="submission" date="2014-04" db="EMBL/GenBank/DDBJ databases">
        <authorList>
            <consortium name="DOE Joint Genome Institute"/>
            <person name="Kuo A."/>
            <person name="Tarkka M."/>
            <person name="Buscot F."/>
            <person name="Kohler A."/>
            <person name="Nagy L.G."/>
            <person name="Floudas D."/>
            <person name="Copeland A."/>
            <person name="Barry K.W."/>
            <person name="Cichocki N."/>
            <person name="Veneault-Fourrey C."/>
            <person name="LaButti K."/>
            <person name="Lindquist E.A."/>
            <person name="Lipzen A."/>
            <person name="Lundell T."/>
            <person name="Morin E."/>
            <person name="Murat C."/>
            <person name="Sun H."/>
            <person name="Tunlid A."/>
            <person name="Henrissat B."/>
            <person name="Grigoriev I.V."/>
            <person name="Hibbett D.S."/>
            <person name="Martin F."/>
            <person name="Nordberg H.P."/>
            <person name="Cantor M.N."/>
            <person name="Hua S.X."/>
        </authorList>
    </citation>
    <scope>NUCLEOTIDE SEQUENCE [LARGE SCALE GENOMIC DNA]</scope>
    <source>
        <strain evidence="2 3">F 1598</strain>
    </source>
</reference>
<feature type="compositionally biased region" description="Polar residues" evidence="1">
    <location>
        <begin position="38"/>
        <end position="47"/>
    </location>
</feature>
<dbReference type="InParanoid" id="A0A0C3ADG0"/>
<evidence type="ECO:0000256" key="1">
    <source>
        <dbReference type="SAM" id="MobiDB-lite"/>
    </source>
</evidence>
<dbReference type="AlphaFoldDB" id="A0A0C3ADG0"/>
<keyword evidence="3" id="KW-1185">Reference proteome</keyword>
<feature type="compositionally biased region" description="Low complexity" evidence="1">
    <location>
        <begin position="48"/>
        <end position="59"/>
    </location>
</feature>
<feature type="compositionally biased region" description="Basic and acidic residues" evidence="1">
    <location>
        <begin position="12"/>
        <end position="23"/>
    </location>
</feature>
<organism evidence="2 3">
    <name type="scientific">Piloderma croceum (strain F 1598)</name>
    <dbReference type="NCBI Taxonomy" id="765440"/>
    <lineage>
        <taxon>Eukaryota</taxon>
        <taxon>Fungi</taxon>
        <taxon>Dikarya</taxon>
        <taxon>Basidiomycota</taxon>
        <taxon>Agaricomycotina</taxon>
        <taxon>Agaricomycetes</taxon>
        <taxon>Agaricomycetidae</taxon>
        <taxon>Atheliales</taxon>
        <taxon>Atheliaceae</taxon>
        <taxon>Piloderma</taxon>
    </lineage>
</organism>
<reference evidence="3" key="2">
    <citation type="submission" date="2015-01" db="EMBL/GenBank/DDBJ databases">
        <title>Evolutionary Origins and Diversification of the Mycorrhizal Mutualists.</title>
        <authorList>
            <consortium name="DOE Joint Genome Institute"/>
            <consortium name="Mycorrhizal Genomics Consortium"/>
            <person name="Kohler A."/>
            <person name="Kuo A."/>
            <person name="Nagy L.G."/>
            <person name="Floudas D."/>
            <person name="Copeland A."/>
            <person name="Barry K.W."/>
            <person name="Cichocki N."/>
            <person name="Veneault-Fourrey C."/>
            <person name="LaButti K."/>
            <person name="Lindquist E.A."/>
            <person name="Lipzen A."/>
            <person name="Lundell T."/>
            <person name="Morin E."/>
            <person name="Murat C."/>
            <person name="Riley R."/>
            <person name="Ohm R."/>
            <person name="Sun H."/>
            <person name="Tunlid A."/>
            <person name="Henrissat B."/>
            <person name="Grigoriev I.V."/>
            <person name="Hibbett D.S."/>
            <person name="Martin F."/>
        </authorList>
    </citation>
    <scope>NUCLEOTIDE SEQUENCE [LARGE SCALE GENOMIC DNA]</scope>
    <source>
        <strain evidence="3">F 1598</strain>
    </source>
</reference>
<accession>A0A0C3ADG0</accession>
<evidence type="ECO:0000313" key="2">
    <source>
        <dbReference type="EMBL" id="KIM71828.1"/>
    </source>
</evidence>
<dbReference type="Proteomes" id="UP000054166">
    <property type="component" value="Unassembled WGS sequence"/>
</dbReference>
<dbReference type="EMBL" id="KN833203">
    <property type="protein sequence ID" value="KIM71828.1"/>
    <property type="molecule type" value="Genomic_DNA"/>
</dbReference>
<feature type="compositionally biased region" description="Polar residues" evidence="1">
    <location>
        <begin position="103"/>
        <end position="118"/>
    </location>
</feature>
<dbReference type="STRING" id="765440.A0A0C3ADG0"/>
<dbReference type="OrthoDB" id="10623946at2759"/>
<dbReference type="HOGENOM" id="CLU_1396843_0_0_1"/>
<sequence>MTSFTRIPLEPANRDGSDRDENRPPWIRPVRKKAPSAPKSTESASQHSSPDGFSPSDFFVDMGTPQTLPQVKAGYGQGPPSKPPPQGAQHQSNTEYPMEHPISPSTARPSSFMDTSGGMSMDDAPMYLSPAEVMALFNDGGVDMASLFQPSPEYLQSIPHDGADGRSYGSSSPFGKGDGGVNEETKNRMGLGSSP</sequence>
<feature type="region of interest" description="Disordered" evidence="1">
    <location>
        <begin position="153"/>
        <end position="195"/>
    </location>
</feature>
<gene>
    <name evidence="2" type="ORF">PILCRDRAFT_16685</name>
</gene>
<name>A0A0C3ADG0_PILCF</name>